<dbReference type="Proteomes" id="UP000321328">
    <property type="component" value="Unassembled WGS sequence"/>
</dbReference>
<dbReference type="AlphaFoldDB" id="A0A511D2S4"/>
<keyword evidence="2" id="KW-1185">Reference proteome</keyword>
<gene>
    <name evidence="1" type="ORF">PA7_17110</name>
</gene>
<reference evidence="1 2" key="1">
    <citation type="submission" date="2019-07" db="EMBL/GenBank/DDBJ databases">
        <title>Whole genome shotgun sequence of Pseudonocardia asaccharolytica NBRC 16224.</title>
        <authorList>
            <person name="Hosoyama A."/>
            <person name="Uohara A."/>
            <person name="Ohji S."/>
            <person name="Ichikawa N."/>
        </authorList>
    </citation>
    <scope>NUCLEOTIDE SEQUENCE [LARGE SCALE GENOMIC DNA]</scope>
    <source>
        <strain evidence="1 2">NBRC 16224</strain>
    </source>
</reference>
<dbReference type="STRING" id="1123024.GCA_000423625_02415"/>
<evidence type="ECO:0000313" key="1">
    <source>
        <dbReference type="EMBL" id="GEL17874.1"/>
    </source>
</evidence>
<evidence type="ECO:0000313" key="2">
    <source>
        <dbReference type="Proteomes" id="UP000321328"/>
    </source>
</evidence>
<organism evidence="1 2">
    <name type="scientific">Pseudonocardia asaccharolytica DSM 44247 = NBRC 16224</name>
    <dbReference type="NCBI Taxonomy" id="1123024"/>
    <lineage>
        <taxon>Bacteria</taxon>
        <taxon>Bacillati</taxon>
        <taxon>Actinomycetota</taxon>
        <taxon>Actinomycetes</taxon>
        <taxon>Pseudonocardiales</taxon>
        <taxon>Pseudonocardiaceae</taxon>
        <taxon>Pseudonocardia</taxon>
    </lineage>
</organism>
<comment type="caution">
    <text evidence="1">The sequence shown here is derived from an EMBL/GenBank/DDBJ whole genome shotgun (WGS) entry which is preliminary data.</text>
</comment>
<dbReference type="EMBL" id="BJVI01000013">
    <property type="protein sequence ID" value="GEL17874.1"/>
    <property type="molecule type" value="Genomic_DNA"/>
</dbReference>
<dbReference type="RefSeq" id="WP_186814198.1">
    <property type="nucleotide sequence ID" value="NZ_AUII01000009.1"/>
</dbReference>
<protein>
    <submittedName>
        <fullName evidence="1">Uncharacterized protein</fullName>
    </submittedName>
</protein>
<proteinExistence type="predicted"/>
<accession>A0A511D2S4</accession>
<name>A0A511D2S4_9PSEU</name>
<sequence>MSRLRFDERMMLALHDGEGWTARRIGEVRAGEPPEDILLSLHALD</sequence>